<keyword evidence="3" id="KW-1185">Reference proteome</keyword>
<evidence type="ECO:0000313" key="3">
    <source>
        <dbReference type="Proteomes" id="UP000019118"/>
    </source>
</evidence>
<dbReference type="Proteomes" id="UP000019118">
    <property type="component" value="Unassembled WGS sequence"/>
</dbReference>
<dbReference type="InterPro" id="IPR004323">
    <property type="entry name" value="Ion_tolerance_CutA"/>
</dbReference>
<reference evidence="2" key="2">
    <citation type="submission" date="2024-08" db="UniProtKB">
        <authorList>
            <consortium name="EnsemblMetazoa"/>
        </authorList>
    </citation>
    <scope>IDENTIFICATION</scope>
</reference>
<dbReference type="Pfam" id="PF03091">
    <property type="entry name" value="CutA1"/>
    <property type="match status" value="1"/>
</dbReference>
<dbReference type="PANTHER" id="PTHR23419:SF8">
    <property type="entry name" value="FI09726P"/>
    <property type="match status" value="1"/>
</dbReference>
<reference evidence="3" key="1">
    <citation type="journal article" date="2013" name="Genome Biol.">
        <title>Draft genome of the mountain pine beetle, Dendroctonus ponderosae Hopkins, a major forest pest.</title>
        <authorList>
            <person name="Keeling C.I."/>
            <person name="Yuen M.M."/>
            <person name="Liao N.Y."/>
            <person name="Docking T.R."/>
            <person name="Chan S.K."/>
            <person name="Taylor G.A."/>
            <person name="Palmquist D.L."/>
            <person name="Jackman S.D."/>
            <person name="Nguyen A."/>
            <person name="Li M."/>
            <person name="Henderson H."/>
            <person name="Janes J.K."/>
            <person name="Zhao Y."/>
            <person name="Pandoh P."/>
            <person name="Moore R."/>
            <person name="Sperling F.A."/>
            <person name="Huber D.P."/>
            <person name="Birol I."/>
            <person name="Jones S.J."/>
            <person name="Bohlmann J."/>
        </authorList>
    </citation>
    <scope>NUCLEOTIDE SEQUENCE</scope>
</reference>
<dbReference type="GO" id="GO:0010038">
    <property type="term" value="P:response to metal ion"/>
    <property type="evidence" value="ECO:0007669"/>
    <property type="project" value="InterPro"/>
</dbReference>
<dbReference type="GO" id="GO:0005507">
    <property type="term" value="F:copper ion binding"/>
    <property type="evidence" value="ECO:0007669"/>
    <property type="project" value="TreeGrafter"/>
</dbReference>
<evidence type="ECO:0000256" key="1">
    <source>
        <dbReference type="ARBA" id="ARBA00010169"/>
    </source>
</evidence>
<dbReference type="EnsemblMetazoa" id="XM_019906402.1">
    <property type="protein sequence ID" value="XP_019761961.1"/>
    <property type="gene ID" value="LOC109538953"/>
</dbReference>
<name>A0AAR5PMF6_DENPD</name>
<dbReference type="Gene3D" id="3.30.70.120">
    <property type="match status" value="1"/>
</dbReference>
<dbReference type="AlphaFoldDB" id="A0AAR5PMF6"/>
<comment type="similarity">
    <text evidence="1">Belongs to the CutA family.</text>
</comment>
<evidence type="ECO:0000313" key="2">
    <source>
        <dbReference type="EnsemblMetazoa" id="XP_019761961.1"/>
    </source>
</evidence>
<organism evidence="2 3">
    <name type="scientific">Dendroctonus ponderosae</name>
    <name type="common">Mountain pine beetle</name>
    <dbReference type="NCBI Taxonomy" id="77166"/>
    <lineage>
        <taxon>Eukaryota</taxon>
        <taxon>Metazoa</taxon>
        <taxon>Ecdysozoa</taxon>
        <taxon>Arthropoda</taxon>
        <taxon>Hexapoda</taxon>
        <taxon>Insecta</taxon>
        <taxon>Pterygota</taxon>
        <taxon>Neoptera</taxon>
        <taxon>Endopterygota</taxon>
        <taxon>Coleoptera</taxon>
        <taxon>Polyphaga</taxon>
        <taxon>Cucujiformia</taxon>
        <taxon>Curculionidae</taxon>
        <taxon>Scolytinae</taxon>
        <taxon>Dendroctonus</taxon>
    </lineage>
</organism>
<dbReference type="SUPFAM" id="SSF54913">
    <property type="entry name" value="GlnB-like"/>
    <property type="match status" value="1"/>
</dbReference>
<dbReference type="InterPro" id="IPR015867">
    <property type="entry name" value="N-reg_PII/ATP_PRibTrfase_C"/>
</dbReference>
<evidence type="ECO:0008006" key="4">
    <source>
        <dbReference type="Google" id="ProtNLM"/>
    </source>
</evidence>
<dbReference type="PANTHER" id="PTHR23419">
    <property type="entry name" value="DIVALENT CATION TOLERANCE CUTA-RELATED"/>
    <property type="match status" value="1"/>
</dbReference>
<dbReference type="InterPro" id="IPR011322">
    <property type="entry name" value="N-reg_PII-like_a/b"/>
</dbReference>
<protein>
    <recommendedName>
        <fullName evidence="4">Protein CutA homolog</fullName>
    </recommendedName>
</protein>
<proteinExistence type="inferred from homology"/>
<accession>A0AAR5PMF6</accession>
<sequence>MLPIGRTFFLSAFILGYGGVWSLYSLYSKPLCQTLSKALLMSMSRHADFPSIRVTRRTYCIASEIMSSEINATNQSSQYSAVYVTTPNEDVAKKIAHGLVKEKLAACANIIPKVTSIYEWENKINEDSEALMMMKTRTSKVDELTAYVKANHPYQVCEVIAVPITNGNDAYLKWISDVVPEKKIN</sequence>